<dbReference type="Proteomes" id="UP001194580">
    <property type="component" value="Unassembled WGS sequence"/>
</dbReference>
<feature type="compositionally biased region" description="Low complexity" evidence="1">
    <location>
        <begin position="258"/>
        <end position="275"/>
    </location>
</feature>
<dbReference type="InterPro" id="IPR007869">
    <property type="entry name" value="Homing_endonuc_PI-Sce"/>
</dbReference>
<feature type="compositionally biased region" description="Polar residues" evidence="1">
    <location>
        <begin position="52"/>
        <end position="64"/>
    </location>
</feature>
<dbReference type="PROSITE" id="PS50819">
    <property type="entry name" value="INTEIN_ENDONUCLEASE"/>
    <property type="match status" value="1"/>
</dbReference>
<protein>
    <submittedName>
        <fullName evidence="3">H(+)-transporting V1 sector ATPase subunit A</fullName>
    </submittedName>
</protein>
<sequence length="816" mass="92283">MPLQEFEDQVQAPDSDDDFVQEQPVQILRTRESPRRRLIKDEEQEKEAEEGNVSTSTAPQSRWISRSKPNKRTLLNHDEDDDENQGFSTATAATTSSSRSWRDVPWSLFANKDSILVLGDWNGENGDDVHNNDDDFWPDMSYSDTDSSEDESADETEIGGARFNTAPVMRQAHESNQYGEMLGRAAEFGKPYLSHGGHERQTADTGNGSNKGSSNISDHLGSSHNKLVFSIFGVPSINRDRAVLSKTIRNSNDDIPGTSSTPRTSRSRDTTTTTNDDLRSSGKTSRKGDKRQISDFDDDGDSTPDLSDSENDDASNIDLGFAMNTRVFMADGTTKRIKKIQPGEYVLGPDRLPRLVIGTSAGRSPMIRVRELTQNVTHQPDDYFGLVTFICTPKQALRLATAQMQGIHVGHDDKLGLFQVSFRRLKRVQGAMVVVHSSESFQDSSPNARQRADAFAHNRSKDVIYWTLPKDRHDIVSTNVQLQTYHLTAALDFETGRLRYHALRSGFTDDYGMQEKLAYIWGTWMGDGDSIRTSIAINRKDKEQIARIEEVCHDLGLAAWLYKLSEGEKTRKYMGGRVRIIGRAHKRSNYFLAFLRRLGLGKPGSKYVPRWLRKESMSVREHFLAGLIDSDGCRAKQLQQFVRNDYGATPHDRDKSNQRRTYKDVPIATIYPKIAEGVFILARSLGIPYAVTYKPAKTRGHNPEETRVLIRQLDYPTLSLLAKRYHNFEYSHDHIRERLRVSSIVISAYLANKGNNKKLENFVRDQLFEKMPVEEIRPLVLLTRNPSRHHSVALRLDPVSDGLFVLVNNAVVASRE</sequence>
<dbReference type="InterPro" id="IPR036844">
    <property type="entry name" value="Hint_dom_sf"/>
</dbReference>
<feature type="compositionally biased region" description="Acidic residues" evidence="1">
    <location>
        <begin position="146"/>
        <end position="156"/>
    </location>
</feature>
<dbReference type="Pfam" id="PF05204">
    <property type="entry name" value="Hom_end"/>
    <property type="match status" value="1"/>
</dbReference>
<feature type="compositionally biased region" description="Low complexity" evidence="1">
    <location>
        <begin position="206"/>
        <end position="215"/>
    </location>
</feature>
<dbReference type="Pfam" id="PF05203">
    <property type="entry name" value="Hom_end_hint"/>
    <property type="match status" value="1"/>
</dbReference>
<proteinExistence type="predicted"/>
<dbReference type="Gene3D" id="3.10.28.10">
    <property type="entry name" value="Homing endonucleases"/>
    <property type="match status" value="1"/>
</dbReference>
<feature type="region of interest" description="Disordered" evidence="1">
    <location>
        <begin position="190"/>
        <end position="219"/>
    </location>
</feature>
<name>A0AAD4D3J4_9FUNG</name>
<evidence type="ECO:0000256" key="1">
    <source>
        <dbReference type="SAM" id="MobiDB-lite"/>
    </source>
</evidence>
<dbReference type="GO" id="GO:0004519">
    <property type="term" value="F:endonuclease activity"/>
    <property type="evidence" value="ECO:0007669"/>
    <property type="project" value="InterPro"/>
</dbReference>
<dbReference type="GO" id="GO:0030908">
    <property type="term" value="P:protein splicing"/>
    <property type="evidence" value="ECO:0007669"/>
    <property type="project" value="InterPro"/>
</dbReference>
<dbReference type="GO" id="GO:0003677">
    <property type="term" value="F:DNA binding"/>
    <property type="evidence" value="ECO:0007669"/>
    <property type="project" value="InterPro"/>
</dbReference>
<evidence type="ECO:0000313" key="3">
    <source>
        <dbReference type="EMBL" id="KAG0260578.1"/>
    </source>
</evidence>
<feature type="region of interest" description="Disordered" evidence="1">
    <location>
        <begin position="1"/>
        <end position="103"/>
    </location>
</feature>
<comment type="caution">
    <text evidence="3">The sequence shown here is derived from an EMBL/GenBank/DDBJ whole genome shotgun (WGS) entry which is preliminary data.</text>
</comment>
<evidence type="ECO:0000313" key="4">
    <source>
        <dbReference type="Proteomes" id="UP001194580"/>
    </source>
</evidence>
<feature type="region of interest" description="Disordered" evidence="1">
    <location>
        <begin position="127"/>
        <end position="156"/>
    </location>
</feature>
<feature type="compositionally biased region" description="Basic and acidic residues" evidence="1">
    <location>
        <begin position="276"/>
        <end position="294"/>
    </location>
</feature>
<accession>A0AAD4D3J4</accession>
<feature type="compositionally biased region" description="Acidic residues" evidence="1">
    <location>
        <begin position="1"/>
        <end position="20"/>
    </location>
</feature>
<dbReference type="SUPFAM" id="SSF51294">
    <property type="entry name" value="Hedgehog/intein (Hint) domain"/>
    <property type="match status" value="1"/>
</dbReference>
<organism evidence="3 4">
    <name type="scientific">Linnemannia exigua</name>
    <dbReference type="NCBI Taxonomy" id="604196"/>
    <lineage>
        <taxon>Eukaryota</taxon>
        <taxon>Fungi</taxon>
        <taxon>Fungi incertae sedis</taxon>
        <taxon>Mucoromycota</taxon>
        <taxon>Mortierellomycotina</taxon>
        <taxon>Mortierellomycetes</taxon>
        <taxon>Mortierellales</taxon>
        <taxon>Mortierellaceae</taxon>
        <taxon>Linnemannia</taxon>
    </lineage>
</organism>
<keyword evidence="4" id="KW-1185">Reference proteome</keyword>
<reference evidence="3" key="1">
    <citation type="journal article" date="2020" name="Fungal Divers.">
        <title>Resolving the Mortierellaceae phylogeny through synthesis of multi-gene phylogenetics and phylogenomics.</title>
        <authorList>
            <person name="Vandepol N."/>
            <person name="Liber J."/>
            <person name="Desiro A."/>
            <person name="Na H."/>
            <person name="Kennedy M."/>
            <person name="Barry K."/>
            <person name="Grigoriev I.V."/>
            <person name="Miller A.N."/>
            <person name="O'Donnell K."/>
            <person name="Stajich J.E."/>
            <person name="Bonito G."/>
        </authorList>
    </citation>
    <scope>NUCLEOTIDE SEQUENCE</scope>
    <source>
        <strain evidence="3">NRRL 28262</strain>
    </source>
</reference>
<feature type="region of interest" description="Disordered" evidence="1">
    <location>
        <begin position="248"/>
        <end position="315"/>
    </location>
</feature>
<dbReference type="InterPro" id="IPR004042">
    <property type="entry name" value="Intein_endonuc_central"/>
</dbReference>
<feature type="domain" description="DOD-type homing endonuclease" evidence="2">
    <location>
        <begin position="520"/>
        <end position="687"/>
    </location>
</feature>
<dbReference type="SUPFAM" id="SSF55608">
    <property type="entry name" value="Homing endonucleases"/>
    <property type="match status" value="2"/>
</dbReference>
<dbReference type="AlphaFoldDB" id="A0AAD4D3J4"/>
<dbReference type="Gene3D" id="2.170.16.10">
    <property type="entry name" value="Hedgehog/Intein (Hint) domain"/>
    <property type="match status" value="1"/>
</dbReference>
<dbReference type="EMBL" id="JAAAIL010002096">
    <property type="protein sequence ID" value="KAG0260578.1"/>
    <property type="molecule type" value="Genomic_DNA"/>
</dbReference>
<dbReference type="InterPro" id="IPR027434">
    <property type="entry name" value="Homing_endonucl"/>
</dbReference>
<dbReference type="InterPro" id="IPR007868">
    <property type="entry name" value="Hom_end_hint"/>
</dbReference>
<feature type="compositionally biased region" description="Acidic residues" evidence="1">
    <location>
        <begin position="295"/>
        <end position="315"/>
    </location>
</feature>
<feature type="compositionally biased region" description="Low complexity" evidence="1">
    <location>
        <begin position="88"/>
        <end position="98"/>
    </location>
</feature>
<feature type="compositionally biased region" description="Basic and acidic residues" evidence="1">
    <location>
        <begin position="29"/>
        <end position="43"/>
    </location>
</feature>
<gene>
    <name evidence="3" type="primary">VMA1_2</name>
    <name evidence="3" type="ORF">BGZ95_004395</name>
</gene>
<evidence type="ECO:0000259" key="2">
    <source>
        <dbReference type="PROSITE" id="PS50819"/>
    </source>
</evidence>